<dbReference type="Proteomes" id="UP000198953">
    <property type="component" value="Unassembled WGS sequence"/>
</dbReference>
<dbReference type="AlphaFoldDB" id="A0A1H7GSI4"/>
<evidence type="ECO:0008006" key="4">
    <source>
        <dbReference type="Google" id="ProtNLM"/>
    </source>
</evidence>
<reference evidence="2 3" key="1">
    <citation type="submission" date="2016-10" db="EMBL/GenBank/DDBJ databases">
        <authorList>
            <person name="de Groot N.N."/>
        </authorList>
    </citation>
    <scope>NUCLEOTIDE SEQUENCE [LARGE SCALE GENOMIC DNA]</scope>
    <source>
        <strain evidence="2 3">DSM 43357</strain>
    </source>
</reference>
<evidence type="ECO:0000313" key="2">
    <source>
        <dbReference type="EMBL" id="SEK41058.1"/>
    </source>
</evidence>
<sequence>MKRALKLSSGIAALIMAAGTFLSPAAAASTASDLSTASTPVRLWDSGSIIWSRNYYGIFYNVNLYTDQLTAGNWSGYAQDNTGRKIYFCDGQKLFMNNYVVTMFISRTRASWC</sequence>
<proteinExistence type="predicted"/>
<protein>
    <recommendedName>
        <fullName evidence="4">Cell wall binding repeat-containing protein</fullName>
    </recommendedName>
</protein>
<dbReference type="EMBL" id="FOBF01000001">
    <property type="protein sequence ID" value="SEK41058.1"/>
    <property type="molecule type" value="Genomic_DNA"/>
</dbReference>
<evidence type="ECO:0000313" key="3">
    <source>
        <dbReference type="Proteomes" id="UP000198953"/>
    </source>
</evidence>
<feature type="chain" id="PRO_5011685711" description="Cell wall binding repeat-containing protein" evidence="1">
    <location>
        <begin position="28"/>
        <end position="113"/>
    </location>
</feature>
<organism evidence="2 3">
    <name type="scientific">Nonomuraea pusilla</name>
    <dbReference type="NCBI Taxonomy" id="46177"/>
    <lineage>
        <taxon>Bacteria</taxon>
        <taxon>Bacillati</taxon>
        <taxon>Actinomycetota</taxon>
        <taxon>Actinomycetes</taxon>
        <taxon>Streptosporangiales</taxon>
        <taxon>Streptosporangiaceae</taxon>
        <taxon>Nonomuraea</taxon>
    </lineage>
</organism>
<dbReference type="RefSeq" id="WP_055508284.1">
    <property type="nucleotide sequence ID" value="NZ_BBZG01000005.1"/>
</dbReference>
<feature type="signal peptide" evidence="1">
    <location>
        <begin position="1"/>
        <end position="27"/>
    </location>
</feature>
<dbReference type="STRING" id="46177.SAMN05660976_00481"/>
<gene>
    <name evidence="2" type="ORF">SAMN05660976_00481</name>
</gene>
<accession>A0A1H7GSI4</accession>
<keyword evidence="3" id="KW-1185">Reference proteome</keyword>
<keyword evidence="1" id="KW-0732">Signal</keyword>
<name>A0A1H7GSI4_9ACTN</name>
<dbReference type="OrthoDB" id="9924830at2"/>
<evidence type="ECO:0000256" key="1">
    <source>
        <dbReference type="SAM" id="SignalP"/>
    </source>
</evidence>